<keyword evidence="3" id="KW-0812">Transmembrane</keyword>
<dbReference type="InterPro" id="IPR029787">
    <property type="entry name" value="Nucleotide_cyclase"/>
</dbReference>
<feature type="chain" id="PRO_5046287298" description="diguanylate cyclase" evidence="4">
    <location>
        <begin position="31"/>
        <end position="590"/>
    </location>
</feature>
<dbReference type="SMART" id="SM00267">
    <property type="entry name" value="GGDEF"/>
    <property type="match status" value="1"/>
</dbReference>
<dbReference type="EMBL" id="CP080544">
    <property type="protein sequence ID" value="QYR52232.1"/>
    <property type="molecule type" value="Genomic_DNA"/>
</dbReference>
<dbReference type="InterPro" id="IPR043128">
    <property type="entry name" value="Rev_trsase/Diguanyl_cyclase"/>
</dbReference>
<gene>
    <name evidence="6" type="ORF">H8L67_06320</name>
</gene>
<dbReference type="PANTHER" id="PTHR45138">
    <property type="entry name" value="REGULATORY COMPONENTS OF SENSORY TRANSDUCTION SYSTEM"/>
    <property type="match status" value="1"/>
</dbReference>
<dbReference type="InterPro" id="IPR050469">
    <property type="entry name" value="Diguanylate_Cyclase"/>
</dbReference>
<dbReference type="Gene3D" id="2.60.40.2380">
    <property type="match status" value="1"/>
</dbReference>
<feature type="signal peptide" evidence="4">
    <location>
        <begin position="1"/>
        <end position="30"/>
    </location>
</feature>
<evidence type="ECO:0000256" key="4">
    <source>
        <dbReference type="SAM" id="SignalP"/>
    </source>
</evidence>
<evidence type="ECO:0000313" key="7">
    <source>
        <dbReference type="Proteomes" id="UP000824755"/>
    </source>
</evidence>
<evidence type="ECO:0000256" key="2">
    <source>
        <dbReference type="ARBA" id="ARBA00034247"/>
    </source>
</evidence>
<keyword evidence="3" id="KW-0472">Membrane</keyword>
<feature type="transmembrane region" description="Helical" evidence="3">
    <location>
        <begin position="194"/>
        <end position="214"/>
    </location>
</feature>
<dbReference type="Proteomes" id="UP000824755">
    <property type="component" value="Chromosome"/>
</dbReference>
<keyword evidence="4" id="KW-0732">Signal</keyword>
<dbReference type="NCBIfam" id="TIGR00254">
    <property type="entry name" value="GGDEF"/>
    <property type="match status" value="1"/>
</dbReference>
<dbReference type="SUPFAM" id="SSF55073">
    <property type="entry name" value="Nucleotide cyclase"/>
    <property type="match status" value="1"/>
</dbReference>
<feature type="transmembrane region" description="Helical" evidence="3">
    <location>
        <begin position="226"/>
        <end position="243"/>
    </location>
</feature>
<accession>A0ABX8WMA3</accession>
<feature type="transmembrane region" description="Helical" evidence="3">
    <location>
        <begin position="255"/>
        <end position="279"/>
    </location>
</feature>
<evidence type="ECO:0000256" key="3">
    <source>
        <dbReference type="SAM" id="Phobius"/>
    </source>
</evidence>
<feature type="domain" description="GGDEF" evidence="5">
    <location>
        <begin position="443"/>
        <end position="577"/>
    </location>
</feature>
<dbReference type="Gene3D" id="3.30.70.270">
    <property type="match status" value="1"/>
</dbReference>
<protein>
    <recommendedName>
        <fullName evidence="1">diguanylate cyclase</fullName>
        <ecNumber evidence="1">2.7.7.65</ecNumber>
    </recommendedName>
</protein>
<keyword evidence="7" id="KW-1185">Reference proteome</keyword>
<dbReference type="PANTHER" id="PTHR45138:SF9">
    <property type="entry name" value="DIGUANYLATE CYCLASE DGCM-RELATED"/>
    <property type="match status" value="1"/>
</dbReference>
<sequence length="590" mass="65130">MSRVRATHACRKLQSCLLVLMLLMSVGALAQTRVEVRNDDRAFDRLGRSVQFLPESRGTPLTLEEASQAYAAGKFKPSTDEVPNFGHLAPPTWMHMRIQNAGPAGNYRIYLAQGWTGRLDAWLRSPDGRMQQWAGGLRVSPAKDLRPGLGYGFDATLPNGTSELFVRIKSNASAAMEMRVVPMPLTAKLESRAGGWNGVIHGFLMALILTYALLWFALKDAAQGRYVFYVATYLFMHMGYSGVGSTTLWPDTPRLARFMILSGMALFASSGLWFAREFLSSRAWAPRFDTFLKWATRIVLTFMGIVIALDFDRVALLLSLPFLLVFTLLEVSLGVFAVRKSRDLAGTFLTASLARLTGLAITSQAVVGHLPFNAYTFHAVEIGVLIEATIWAMALGLRLRRDRIDHVLTMRLAQSDPLTGLFNRRGFLTVAKPKIEHCQKLGLPVALIMADLDHFKAVNDIHGHEAGDAVLIEAAQRFKRAARNADFVGRWGGEEFLILMCGMNKEKAVEFAERIRNVLSDTPILLPDKQTAQLTTSVGVVVDEQASQSIETLLHQVDAALYSAKESGRDRVVEVSELIPVTPDTSTSAS</sequence>
<dbReference type="InterPro" id="IPR000160">
    <property type="entry name" value="GGDEF_dom"/>
</dbReference>
<dbReference type="Pfam" id="PF00990">
    <property type="entry name" value="GGDEF"/>
    <property type="match status" value="1"/>
</dbReference>
<feature type="transmembrane region" description="Helical" evidence="3">
    <location>
        <begin position="344"/>
        <end position="363"/>
    </location>
</feature>
<name>A0ABX8WMA3_9GAMM</name>
<evidence type="ECO:0000256" key="1">
    <source>
        <dbReference type="ARBA" id="ARBA00012528"/>
    </source>
</evidence>
<dbReference type="RefSeq" id="WP_220379019.1">
    <property type="nucleotide sequence ID" value="NZ_CP080544.1"/>
</dbReference>
<feature type="transmembrane region" description="Helical" evidence="3">
    <location>
        <begin position="375"/>
        <end position="397"/>
    </location>
</feature>
<dbReference type="Pfam" id="PF07695">
    <property type="entry name" value="7TMR-DISM_7TM"/>
    <property type="match status" value="1"/>
</dbReference>
<organism evidence="6 7">
    <name type="scientific">Lysobacter soyae</name>
    <dbReference type="NCBI Taxonomy" id="2764185"/>
    <lineage>
        <taxon>Bacteria</taxon>
        <taxon>Pseudomonadati</taxon>
        <taxon>Pseudomonadota</taxon>
        <taxon>Gammaproteobacteria</taxon>
        <taxon>Lysobacterales</taxon>
        <taxon>Lysobacteraceae</taxon>
        <taxon>Lysobacter</taxon>
    </lineage>
</organism>
<evidence type="ECO:0000313" key="6">
    <source>
        <dbReference type="EMBL" id="QYR52232.1"/>
    </source>
</evidence>
<dbReference type="EC" id="2.7.7.65" evidence="1"/>
<reference evidence="6 7" key="1">
    <citation type="submission" date="2021-08" db="EMBL/GenBank/DDBJ databases">
        <title>Lysobacter sp. strain CJ11 Genome sequencing and assembly.</title>
        <authorList>
            <person name="Kim I."/>
        </authorList>
    </citation>
    <scope>NUCLEOTIDE SEQUENCE [LARGE SCALE GENOMIC DNA]</scope>
    <source>
        <strain evidence="6 7">CJ11</strain>
    </source>
</reference>
<proteinExistence type="predicted"/>
<keyword evidence="3" id="KW-1133">Transmembrane helix</keyword>
<dbReference type="Pfam" id="PF07696">
    <property type="entry name" value="7TMR-DISMED2"/>
    <property type="match status" value="1"/>
</dbReference>
<dbReference type="InterPro" id="IPR011623">
    <property type="entry name" value="7TMR_DISM_rcpt_extracell_dom1"/>
</dbReference>
<feature type="transmembrane region" description="Helical" evidence="3">
    <location>
        <begin position="315"/>
        <end position="337"/>
    </location>
</feature>
<dbReference type="InterPro" id="IPR011622">
    <property type="entry name" value="7TMR_DISM_rcpt_extracell_dom2"/>
</dbReference>
<feature type="transmembrane region" description="Helical" evidence="3">
    <location>
        <begin position="291"/>
        <end position="309"/>
    </location>
</feature>
<evidence type="ECO:0000259" key="5">
    <source>
        <dbReference type="PROSITE" id="PS50887"/>
    </source>
</evidence>
<comment type="catalytic activity">
    <reaction evidence="2">
        <text>2 GTP = 3',3'-c-di-GMP + 2 diphosphate</text>
        <dbReference type="Rhea" id="RHEA:24898"/>
        <dbReference type="ChEBI" id="CHEBI:33019"/>
        <dbReference type="ChEBI" id="CHEBI:37565"/>
        <dbReference type="ChEBI" id="CHEBI:58805"/>
        <dbReference type="EC" id="2.7.7.65"/>
    </reaction>
</comment>
<dbReference type="PROSITE" id="PS50887">
    <property type="entry name" value="GGDEF"/>
    <property type="match status" value="1"/>
</dbReference>
<dbReference type="CDD" id="cd01949">
    <property type="entry name" value="GGDEF"/>
    <property type="match status" value="1"/>
</dbReference>